<dbReference type="Proteomes" id="UP000266841">
    <property type="component" value="Unassembled WGS sequence"/>
</dbReference>
<dbReference type="OrthoDB" id="45061at2759"/>
<proteinExistence type="predicted"/>
<evidence type="ECO:0000313" key="4">
    <source>
        <dbReference type="Proteomes" id="UP000266841"/>
    </source>
</evidence>
<dbReference type="AlphaFoldDB" id="K0R0Y5"/>
<sequence length="505" mass="56328">MSSRAVDYDALEATTSVEGMTYDDDNQEILQLLKDDHGDFPCLCISEEVYGNREYLPYSSEELGWLGHFAKKSAHLVEFSVEGDKAFNNCSQQSVDRFFEDIGKCNRIRKLHFFGRNDLTEIMRKLDPAIKNNNIKHWSSEGCHLGETEVNHIFTAFRDMAGLEELSIQYYGIDEHDLNDDIMAGCIPSLAACTRMQKLKLILLDLSTSSCAALSAVFPRMAALHKLVLGENSIGNDGVEVLIRGLAECKQLHSVRLYDNRIGDFGLGCSSRGLPASVDTLDLASNEIALAQQLPLLRFKELDLSCNTMSTGGPRVIAASLANPQCRLETLSLLATNIGDEGAAIVAESLRCNQRLTIMNLIQNNITDTGWNAFVPILCNPASINATYDSNHTLQDMGYDHVAYNDDTYISPDIQSELSLNLCQNKSRVAAAKILKTHRHLDMRPLFDRQLDLLPYAVAWLDRFADYHLDIKLSSMFDFVRAMPMEVVNGVAGGKKGKKRRWRSA</sequence>
<name>K0R0Y5_THAOC</name>
<dbReference type="eggNOG" id="KOG4308">
    <property type="taxonomic scope" value="Eukaryota"/>
</dbReference>
<gene>
    <name evidence="3" type="ORF">THAOC_36960</name>
</gene>
<evidence type="ECO:0000256" key="2">
    <source>
        <dbReference type="ARBA" id="ARBA00022737"/>
    </source>
</evidence>
<accession>K0R0Y5</accession>
<evidence type="ECO:0000313" key="3">
    <source>
        <dbReference type="EMBL" id="EJK44494.1"/>
    </source>
</evidence>
<dbReference type="EMBL" id="AGNL01049620">
    <property type="protein sequence ID" value="EJK44494.1"/>
    <property type="molecule type" value="Genomic_DNA"/>
</dbReference>
<dbReference type="Gene3D" id="3.80.10.10">
    <property type="entry name" value="Ribonuclease Inhibitor"/>
    <property type="match status" value="1"/>
</dbReference>
<dbReference type="InterPro" id="IPR051261">
    <property type="entry name" value="NLR"/>
</dbReference>
<dbReference type="InterPro" id="IPR032675">
    <property type="entry name" value="LRR_dom_sf"/>
</dbReference>
<organism evidence="3 4">
    <name type="scientific">Thalassiosira oceanica</name>
    <name type="common">Marine diatom</name>
    <dbReference type="NCBI Taxonomy" id="159749"/>
    <lineage>
        <taxon>Eukaryota</taxon>
        <taxon>Sar</taxon>
        <taxon>Stramenopiles</taxon>
        <taxon>Ochrophyta</taxon>
        <taxon>Bacillariophyta</taxon>
        <taxon>Coscinodiscophyceae</taxon>
        <taxon>Thalassiosirophycidae</taxon>
        <taxon>Thalassiosirales</taxon>
        <taxon>Thalassiosiraceae</taxon>
        <taxon>Thalassiosira</taxon>
    </lineage>
</organism>
<dbReference type="SUPFAM" id="SSF52047">
    <property type="entry name" value="RNI-like"/>
    <property type="match status" value="1"/>
</dbReference>
<comment type="caution">
    <text evidence="3">The sequence shown here is derived from an EMBL/GenBank/DDBJ whole genome shotgun (WGS) entry which is preliminary data.</text>
</comment>
<keyword evidence="1" id="KW-0433">Leucine-rich repeat</keyword>
<dbReference type="SMART" id="SM00368">
    <property type="entry name" value="LRR_RI"/>
    <property type="match status" value="4"/>
</dbReference>
<keyword evidence="4" id="KW-1185">Reference proteome</keyword>
<keyword evidence="2" id="KW-0677">Repeat</keyword>
<protein>
    <submittedName>
        <fullName evidence="3">Uncharacterized protein</fullName>
    </submittedName>
</protein>
<reference evidence="3 4" key="1">
    <citation type="journal article" date="2012" name="Genome Biol.">
        <title>Genome and low-iron response of an oceanic diatom adapted to chronic iron limitation.</title>
        <authorList>
            <person name="Lommer M."/>
            <person name="Specht M."/>
            <person name="Roy A.S."/>
            <person name="Kraemer L."/>
            <person name="Andreson R."/>
            <person name="Gutowska M.A."/>
            <person name="Wolf J."/>
            <person name="Bergner S.V."/>
            <person name="Schilhabel M.B."/>
            <person name="Klostermeier U.C."/>
            <person name="Beiko R.G."/>
            <person name="Rosenstiel P."/>
            <person name="Hippler M."/>
            <person name="Laroche J."/>
        </authorList>
    </citation>
    <scope>NUCLEOTIDE SEQUENCE [LARGE SCALE GENOMIC DNA]</scope>
    <source>
        <strain evidence="3 4">CCMP1005</strain>
    </source>
</reference>
<evidence type="ECO:0000256" key="1">
    <source>
        <dbReference type="ARBA" id="ARBA00022614"/>
    </source>
</evidence>
<dbReference type="PANTHER" id="PTHR24106">
    <property type="entry name" value="NACHT, LRR AND CARD DOMAINS-CONTAINING"/>
    <property type="match status" value="1"/>
</dbReference>